<dbReference type="EMBL" id="JACVQF010000175">
    <property type="protein sequence ID" value="MBD0419236.1"/>
    <property type="molecule type" value="Genomic_DNA"/>
</dbReference>
<dbReference type="InterPro" id="IPR028994">
    <property type="entry name" value="Integrin_alpha_N"/>
</dbReference>
<sequence>QADGANRTALWTLTSTGTGFGKPVKVWDSTGSISWNWDRSKVVSGDFDGDGRGDVGVLYDYGRQADGSYRTALWTLTSTGPGFGAPVKAWDSSGFTSWNWERSKVVSGDFNGDGRGDVGVLYGYGTQTDGTNRTALWTLTSTGSGFGAPVKAWDSSGSISWNWDLSKVTAGDFDGDGRGDVAVLYDNGTQADGANRTALWTFSSSGTGFAKPVKTWDSTAFGSWAWGRSELA</sequence>
<keyword evidence="1" id="KW-0732">Signal</keyword>
<feature type="non-terminal residue" evidence="2">
    <location>
        <position position="1"/>
    </location>
</feature>
<proteinExistence type="predicted"/>
<accession>A0A926L0A0</accession>
<dbReference type="Proteomes" id="UP000621210">
    <property type="component" value="Unassembled WGS sequence"/>
</dbReference>
<reference evidence="2" key="1">
    <citation type="submission" date="2020-09" db="EMBL/GenBank/DDBJ databases">
        <title>Streptomyces grisecoloratus sp. nov., isolated from cotton soil.</title>
        <authorList>
            <person name="Xing L."/>
        </authorList>
    </citation>
    <scope>NUCLEOTIDE SEQUENCE</scope>
    <source>
        <strain evidence="2">TRM S81-3</strain>
    </source>
</reference>
<dbReference type="RefSeq" id="WP_188180271.1">
    <property type="nucleotide sequence ID" value="NZ_JACVQF010000175.1"/>
</dbReference>
<reference evidence="2" key="2">
    <citation type="submission" date="2020-09" db="EMBL/GenBank/DDBJ databases">
        <authorList>
            <person name="Luo X."/>
        </authorList>
    </citation>
    <scope>NUCLEOTIDE SEQUENCE</scope>
    <source>
        <strain evidence="2">TRM S81-3</strain>
    </source>
</reference>
<evidence type="ECO:0000313" key="3">
    <source>
        <dbReference type="Proteomes" id="UP000621210"/>
    </source>
</evidence>
<name>A0A926L0A0_9ACTN</name>
<evidence type="ECO:0000313" key="2">
    <source>
        <dbReference type="EMBL" id="MBD0419236.1"/>
    </source>
</evidence>
<protein>
    <submittedName>
        <fullName evidence="2">VCBS repeat-containing protein</fullName>
    </submittedName>
</protein>
<keyword evidence="3" id="KW-1185">Reference proteome</keyword>
<dbReference type="AlphaFoldDB" id="A0A926L0A0"/>
<comment type="caution">
    <text evidence="2">The sequence shown here is derived from an EMBL/GenBank/DDBJ whole genome shotgun (WGS) entry which is preliminary data.</text>
</comment>
<dbReference type="Gene3D" id="2.40.128.340">
    <property type="match status" value="2"/>
</dbReference>
<organism evidence="2 3">
    <name type="scientific">Streptomyces griseicoloratus</name>
    <dbReference type="NCBI Taxonomy" id="2752516"/>
    <lineage>
        <taxon>Bacteria</taxon>
        <taxon>Bacillati</taxon>
        <taxon>Actinomycetota</taxon>
        <taxon>Actinomycetes</taxon>
        <taxon>Kitasatosporales</taxon>
        <taxon>Streptomycetaceae</taxon>
        <taxon>Streptomyces</taxon>
    </lineage>
</organism>
<dbReference type="Pfam" id="PF13517">
    <property type="entry name" value="FG-GAP_3"/>
    <property type="match status" value="1"/>
</dbReference>
<dbReference type="InterPro" id="IPR013517">
    <property type="entry name" value="FG-GAP"/>
</dbReference>
<dbReference type="SUPFAM" id="SSF69318">
    <property type="entry name" value="Integrin alpha N-terminal domain"/>
    <property type="match status" value="1"/>
</dbReference>
<evidence type="ECO:0000256" key="1">
    <source>
        <dbReference type="ARBA" id="ARBA00022729"/>
    </source>
</evidence>
<gene>
    <name evidence="2" type="ORF">H0H10_08630</name>
</gene>